<organism evidence="1 2">
    <name type="scientific">Hymenobacter rigui</name>
    <dbReference type="NCBI Taxonomy" id="334424"/>
    <lineage>
        <taxon>Bacteria</taxon>
        <taxon>Pseudomonadati</taxon>
        <taxon>Bacteroidota</taxon>
        <taxon>Cytophagia</taxon>
        <taxon>Cytophagales</taxon>
        <taxon>Hymenobacteraceae</taxon>
        <taxon>Hymenobacter</taxon>
    </lineage>
</organism>
<reference evidence="1 2" key="1">
    <citation type="submission" date="2018-12" db="EMBL/GenBank/DDBJ databases">
        <authorList>
            <person name="Feng G."/>
            <person name="Zhu H."/>
        </authorList>
    </citation>
    <scope>NUCLEOTIDE SEQUENCE [LARGE SCALE GENOMIC DNA]</scope>
    <source>
        <strain evidence="1 2">KCTC 12533</strain>
    </source>
</reference>
<accession>A0A428KNT4</accession>
<feature type="non-terminal residue" evidence="1">
    <location>
        <position position="1"/>
    </location>
</feature>
<evidence type="ECO:0000313" key="1">
    <source>
        <dbReference type="EMBL" id="RSK48126.1"/>
    </source>
</evidence>
<name>A0A428KNT4_9BACT</name>
<gene>
    <name evidence="1" type="ORF">EI291_13685</name>
</gene>
<dbReference type="Proteomes" id="UP000273500">
    <property type="component" value="Unassembled WGS sequence"/>
</dbReference>
<keyword evidence="2" id="KW-1185">Reference proteome</keyword>
<dbReference type="EMBL" id="RWIT01000006">
    <property type="protein sequence ID" value="RSK48126.1"/>
    <property type="molecule type" value="Genomic_DNA"/>
</dbReference>
<sequence>TLRDVQGRTVLRRTANAEAPLTLPLQPLPAGVYYLTVQGQQQQLTRRLLKQ</sequence>
<protein>
    <submittedName>
        <fullName evidence="1">T9SS C-terminal target domain-containing protein</fullName>
    </submittedName>
</protein>
<dbReference type="InterPro" id="IPR026444">
    <property type="entry name" value="Secre_tail"/>
</dbReference>
<dbReference type="NCBIfam" id="TIGR04183">
    <property type="entry name" value="Por_Secre_tail"/>
    <property type="match status" value="1"/>
</dbReference>
<proteinExistence type="predicted"/>
<dbReference type="AlphaFoldDB" id="A0A428KNT4"/>
<evidence type="ECO:0000313" key="2">
    <source>
        <dbReference type="Proteomes" id="UP000273500"/>
    </source>
</evidence>
<comment type="caution">
    <text evidence="1">The sequence shown here is derived from an EMBL/GenBank/DDBJ whole genome shotgun (WGS) entry which is preliminary data.</text>
</comment>